<feature type="domain" description="CobB/CobQ-like glutamine amidotransferase" evidence="11">
    <location>
        <begin position="238"/>
        <end position="416"/>
    </location>
</feature>
<keyword evidence="13" id="KW-1185">Reference proteome</keyword>
<keyword evidence="4" id="KW-0169">Cobalamin biosynthesis</keyword>
<evidence type="ECO:0000256" key="9">
    <source>
        <dbReference type="ARBA" id="ARBA00022962"/>
    </source>
</evidence>
<evidence type="ECO:0000313" key="13">
    <source>
        <dbReference type="Proteomes" id="UP000282837"/>
    </source>
</evidence>
<sequence>MKAAHCPTLLVAAPASGQGKTLVTAALARRHRQAGRRVSVFKCGPDFLDPMVLERASGAPVYQLDLFMLGEEQCRAQLHKAASQSDLILIEGVMGLFDGDRSAADLAALFGLPVLAVLDASAMAQSFGALVHGLASYRRDVHVAAVLANRVGSARHAQMLEQSLIGNVQWLGHIPRDPAIALPERHLGLVQAEEIADLDARIDYAASLLPDNALWLPPSAPFPAPAPQSSENLLSGRRIAIARDAAFAFIYPANLDWLEQMGASLHFFSPLVDRLPDCDALWLPGGYPELHGDRLSANSALTADIRAHHQAGKPILAECGGMLACLDRLYDGQGQGFEMLGILSGEAHMQPRLAALGLQAVAFPKGILRGHTFHFSRLSTCVEPIAQATNPNGGAGEAIFRQGSLLASYVHFYFPSAPHAAAALFLDN</sequence>
<dbReference type="PANTHER" id="PTHR43873">
    <property type="entry name" value="COBYRINATE A,C-DIAMIDE SYNTHASE"/>
    <property type="match status" value="1"/>
</dbReference>
<keyword evidence="6" id="KW-0547">Nucleotide-binding</keyword>
<dbReference type="CDD" id="cd03130">
    <property type="entry name" value="GATase1_CobB"/>
    <property type="match status" value="1"/>
</dbReference>
<dbReference type="InterPro" id="IPR027417">
    <property type="entry name" value="P-loop_NTPase"/>
</dbReference>
<evidence type="ECO:0000313" key="12">
    <source>
        <dbReference type="EMBL" id="RVU05812.1"/>
    </source>
</evidence>
<evidence type="ECO:0000256" key="1">
    <source>
        <dbReference type="ARBA" id="ARBA00001946"/>
    </source>
</evidence>
<keyword evidence="9" id="KW-0315">Glutamine amidotransferase</keyword>
<dbReference type="SUPFAM" id="SSF52317">
    <property type="entry name" value="Class I glutamine amidotransferase-like"/>
    <property type="match status" value="1"/>
</dbReference>
<evidence type="ECO:0000259" key="10">
    <source>
        <dbReference type="Pfam" id="PF01656"/>
    </source>
</evidence>
<comment type="similarity">
    <text evidence="3">Belongs to the CobB/CobQ family. CobQ subfamily.</text>
</comment>
<comment type="caution">
    <text evidence="12">The sequence shown here is derived from an EMBL/GenBank/DDBJ whole genome shotgun (WGS) entry which is preliminary data.</text>
</comment>
<evidence type="ECO:0000256" key="7">
    <source>
        <dbReference type="ARBA" id="ARBA00022840"/>
    </source>
</evidence>
<evidence type="ECO:0000256" key="4">
    <source>
        <dbReference type="ARBA" id="ARBA00022573"/>
    </source>
</evidence>
<evidence type="ECO:0000256" key="8">
    <source>
        <dbReference type="ARBA" id="ARBA00022842"/>
    </source>
</evidence>
<protein>
    <submittedName>
        <fullName evidence="12">Cobyrinate a,c-diamide synthase</fullName>
    </submittedName>
</protein>
<comment type="pathway">
    <text evidence="2">Cofactor biosynthesis; adenosylcobalamin biosynthesis.</text>
</comment>
<gene>
    <name evidence="12" type="ORF">EOE18_07485</name>
</gene>
<dbReference type="Gene3D" id="3.40.50.300">
    <property type="entry name" value="P-loop containing nucleotide triphosphate hydrolases"/>
    <property type="match status" value="1"/>
</dbReference>
<name>A0A437N7B7_9SPHN</name>
<dbReference type="RefSeq" id="WP_127707813.1">
    <property type="nucleotide sequence ID" value="NZ_SACO01000004.1"/>
</dbReference>
<evidence type="ECO:0000259" key="11">
    <source>
        <dbReference type="Pfam" id="PF07685"/>
    </source>
</evidence>
<dbReference type="AlphaFoldDB" id="A0A437N7B7"/>
<dbReference type="EMBL" id="SACO01000004">
    <property type="protein sequence ID" value="RVU05812.1"/>
    <property type="molecule type" value="Genomic_DNA"/>
</dbReference>
<dbReference type="GO" id="GO:0042242">
    <property type="term" value="F:cobyrinic acid a,c-diamide synthase activity"/>
    <property type="evidence" value="ECO:0007669"/>
    <property type="project" value="InterPro"/>
</dbReference>
<dbReference type="Gene3D" id="3.40.50.880">
    <property type="match status" value="1"/>
</dbReference>
<proteinExistence type="inferred from homology"/>
<feature type="domain" description="CobQ/CobB/MinD/ParA nucleotide binding" evidence="10">
    <location>
        <begin position="10"/>
        <end position="187"/>
    </location>
</feature>
<dbReference type="GO" id="GO:0005524">
    <property type="term" value="F:ATP binding"/>
    <property type="evidence" value="ECO:0007669"/>
    <property type="project" value="UniProtKB-KW"/>
</dbReference>
<keyword evidence="5" id="KW-0436">Ligase</keyword>
<dbReference type="Proteomes" id="UP000282837">
    <property type="component" value="Unassembled WGS sequence"/>
</dbReference>
<dbReference type="InterPro" id="IPR029062">
    <property type="entry name" value="Class_I_gatase-like"/>
</dbReference>
<dbReference type="PANTHER" id="PTHR43873:SF1">
    <property type="entry name" value="COBYRINATE A,C-DIAMIDE SYNTHASE"/>
    <property type="match status" value="1"/>
</dbReference>
<dbReference type="CDD" id="cd05388">
    <property type="entry name" value="CobB_N"/>
    <property type="match status" value="1"/>
</dbReference>
<evidence type="ECO:0000256" key="3">
    <source>
        <dbReference type="ARBA" id="ARBA00006205"/>
    </source>
</evidence>
<evidence type="ECO:0000256" key="6">
    <source>
        <dbReference type="ARBA" id="ARBA00022741"/>
    </source>
</evidence>
<dbReference type="OrthoDB" id="9764035at2"/>
<evidence type="ECO:0000256" key="5">
    <source>
        <dbReference type="ARBA" id="ARBA00022598"/>
    </source>
</evidence>
<comment type="cofactor">
    <cofactor evidence="1">
        <name>Mg(2+)</name>
        <dbReference type="ChEBI" id="CHEBI:18420"/>
    </cofactor>
</comment>
<dbReference type="InterPro" id="IPR004484">
    <property type="entry name" value="CbiA/CobB_synth"/>
</dbReference>
<evidence type="ECO:0000256" key="2">
    <source>
        <dbReference type="ARBA" id="ARBA00004953"/>
    </source>
</evidence>
<dbReference type="Pfam" id="PF07685">
    <property type="entry name" value="GATase_3"/>
    <property type="match status" value="1"/>
</dbReference>
<keyword evidence="8" id="KW-0460">Magnesium</keyword>
<dbReference type="InterPro" id="IPR011698">
    <property type="entry name" value="GATase_3"/>
</dbReference>
<dbReference type="InterPro" id="IPR002586">
    <property type="entry name" value="CobQ/CobB/MinD/ParA_Nub-bd_dom"/>
</dbReference>
<dbReference type="SUPFAM" id="SSF52540">
    <property type="entry name" value="P-loop containing nucleoside triphosphate hydrolases"/>
    <property type="match status" value="1"/>
</dbReference>
<dbReference type="PROSITE" id="PS51274">
    <property type="entry name" value="GATASE_COBBQ"/>
    <property type="match status" value="1"/>
</dbReference>
<dbReference type="GO" id="GO:0009236">
    <property type="term" value="P:cobalamin biosynthetic process"/>
    <property type="evidence" value="ECO:0007669"/>
    <property type="project" value="UniProtKB-KW"/>
</dbReference>
<keyword evidence="7" id="KW-0067">ATP-binding</keyword>
<dbReference type="Pfam" id="PF01656">
    <property type="entry name" value="CbiA"/>
    <property type="match status" value="1"/>
</dbReference>
<accession>A0A437N7B7</accession>
<organism evidence="12 13">
    <name type="scientific">Novosphingobium umbonatum</name>
    <dbReference type="NCBI Taxonomy" id="1908524"/>
    <lineage>
        <taxon>Bacteria</taxon>
        <taxon>Pseudomonadati</taxon>
        <taxon>Pseudomonadota</taxon>
        <taxon>Alphaproteobacteria</taxon>
        <taxon>Sphingomonadales</taxon>
        <taxon>Sphingomonadaceae</taxon>
        <taxon>Novosphingobium</taxon>
    </lineage>
</organism>
<reference evidence="12 13" key="1">
    <citation type="submission" date="2019-01" db="EMBL/GenBank/DDBJ databases">
        <authorList>
            <person name="Chen W.-M."/>
        </authorList>
    </citation>
    <scope>NUCLEOTIDE SEQUENCE [LARGE SCALE GENOMIC DNA]</scope>
    <source>
        <strain evidence="12 13">FSY-9</strain>
    </source>
</reference>
<dbReference type="NCBIfam" id="NF002204">
    <property type="entry name" value="PRK01077.1"/>
    <property type="match status" value="1"/>
</dbReference>